<keyword evidence="2" id="KW-1185">Reference proteome</keyword>
<gene>
    <name evidence="1" type="ORF">Vadar_032864</name>
</gene>
<organism evidence="1 2">
    <name type="scientific">Vaccinium darrowii</name>
    <dbReference type="NCBI Taxonomy" id="229202"/>
    <lineage>
        <taxon>Eukaryota</taxon>
        <taxon>Viridiplantae</taxon>
        <taxon>Streptophyta</taxon>
        <taxon>Embryophyta</taxon>
        <taxon>Tracheophyta</taxon>
        <taxon>Spermatophyta</taxon>
        <taxon>Magnoliopsida</taxon>
        <taxon>eudicotyledons</taxon>
        <taxon>Gunneridae</taxon>
        <taxon>Pentapetalae</taxon>
        <taxon>asterids</taxon>
        <taxon>Ericales</taxon>
        <taxon>Ericaceae</taxon>
        <taxon>Vaccinioideae</taxon>
        <taxon>Vaccinieae</taxon>
        <taxon>Vaccinium</taxon>
    </lineage>
</organism>
<accession>A0ACB7Z857</accession>
<protein>
    <submittedName>
        <fullName evidence="1">Uncharacterized protein</fullName>
    </submittedName>
</protein>
<dbReference type="EMBL" id="CM037154">
    <property type="protein sequence ID" value="KAH7861943.1"/>
    <property type="molecule type" value="Genomic_DNA"/>
</dbReference>
<evidence type="ECO:0000313" key="2">
    <source>
        <dbReference type="Proteomes" id="UP000828048"/>
    </source>
</evidence>
<evidence type="ECO:0000313" key="1">
    <source>
        <dbReference type="EMBL" id="KAH7861943.1"/>
    </source>
</evidence>
<name>A0ACB7Z857_9ERIC</name>
<reference evidence="1 2" key="1">
    <citation type="journal article" date="2021" name="Hortic Res">
        <title>High-quality reference genome and annotation aids understanding of berry development for evergreen blueberry (Vaccinium darrowii).</title>
        <authorList>
            <person name="Yu J."/>
            <person name="Hulse-Kemp A.M."/>
            <person name="Babiker E."/>
            <person name="Staton M."/>
        </authorList>
    </citation>
    <scope>NUCLEOTIDE SEQUENCE [LARGE SCALE GENOMIC DNA]</scope>
    <source>
        <strain evidence="2">cv. NJ 8807/NJ 8810</strain>
        <tissue evidence="1">Young leaf</tissue>
    </source>
</reference>
<sequence>MVTSTRRGKASAQSTSPPIRRFPSAEFEKKFEKFSSRTIFVERQLDLVDLSGSQIASWVNNQDWGNLAMIEGLVNFTMICEFYCNITLVNLESEVVQSHLRGREVCITPTLLGGILNLTPLAASDYPFAPGSRHIHINGKRDAITCALTEKLFHNWGEGCLTQGDLTGPYRLLNLFFCASVEPCSHTSSISAQRGFALKSIGEGRPIDWCRIAFRQIARFKPKGFPLIGSLPYGVILSKLFLSILHIPTLLDDVTKYSTKICSPLDSKSLALSVAHATELTTVEGAVSEENEEETGAPSSSRGRRPRASPSLPGLDIADPQIVELLQVLRQDQIRHEEILLDLQASQKLLAEKFEAHMQAMREFFTPPTIP</sequence>
<dbReference type="Proteomes" id="UP000828048">
    <property type="component" value="Chromosome 4"/>
</dbReference>
<proteinExistence type="predicted"/>
<comment type="caution">
    <text evidence="1">The sequence shown here is derived from an EMBL/GenBank/DDBJ whole genome shotgun (WGS) entry which is preliminary data.</text>
</comment>